<evidence type="ECO:0000313" key="2">
    <source>
        <dbReference type="Proteomes" id="UP000679247"/>
    </source>
</evidence>
<dbReference type="Proteomes" id="UP000679247">
    <property type="component" value="Chromosome"/>
</dbReference>
<evidence type="ECO:0000313" key="1">
    <source>
        <dbReference type="EMBL" id="QVY63435.1"/>
    </source>
</evidence>
<dbReference type="RefSeq" id="WP_214478583.1">
    <property type="nucleotide sequence ID" value="NZ_CP071709.1"/>
</dbReference>
<accession>A0ABX8FHH0</accession>
<organism evidence="1 2">
    <name type="scientific">Cytobacillus gottheilii</name>
    <dbReference type="NCBI Taxonomy" id="859144"/>
    <lineage>
        <taxon>Bacteria</taxon>
        <taxon>Bacillati</taxon>
        <taxon>Bacillota</taxon>
        <taxon>Bacilli</taxon>
        <taxon>Bacillales</taxon>
        <taxon>Bacillaceae</taxon>
        <taxon>Cytobacillus</taxon>
    </lineage>
</organism>
<name>A0ABX8FHH0_9BACI</name>
<keyword evidence="2" id="KW-1185">Reference proteome</keyword>
<proteinExistence type="predicted"/>
<dbReference type="EMBL" id="CP071709">
    <property type="protein sequence ID" value="QVY63435.1"/>
    <property type="molecule type" value="Genomic_DNA"/>
</dbReference>
<evidence type="ECO:0008006" key="3">
    <source>
        <dbReference type="Google" id="ProtNLM"/>
    </source>
</evidence>
<reference evidence="1 2" key="1">
    <citation type="submission" date="2021-03" db="EMBL/GenBank/DDBJ databases">
        <title>The first data on the complete genome of the tetrodotoxin-producing bacterium.</title>
        <authorList>
            <person name="Melnikova D.I."/>
            <person name="Nijland R."/>
            <person name="Magarlamov T.Y."/>
        </authorList>
    </citation>
    <scope>NUCLEOTIDE SEQUENCE [LARGE SCALE GENOMIC DNA]</scope>
    <source>
        <strain evidence="1 2">1839</strain>
    </source>
</reference>
<protein>
    <recommendedName>
        <fullName evidence="3">SLAP domain-containing protein</fullName>
    </recommendedName>
</protein>
<sequence length="205" mass="23888">MTKKISDPAQWRGSYYELEMQYDGGDQEVINAALKTMAMHMDLAYKDNYVEKRQPVQLPIQINKEQTYSFIGKFTYSETITLNSLVEVILDGETASVIVSIPLCEIEEYFSIDYPLTIKQNQWLKRMHEMFIELSVIIYGQSKFQLAMIGDEVSGYTRIGEIKGSDLHNEEIIFILPVDLQRKLNVEHIGVEYPHQLRMYEDIME</sequence>
<gene>
    <name evidence="1" type="ORF">J1899_10465</name>
</gene>